<organism evidence="2 3">
    <name type="scientific">Diplocloster modestus</name>
    <dbReference type="NCBI Taxonomy" id="2850322"/>
    <lineage>
        <taxon>Bacteria</taxon>
        <taxon>Bacillati</taxon>
        <taxon>Bacillota</taxon>
        <taxon>Clostridia</taxon>
        <taxon>Lachnospirales</taxon>
        <taxon>Lachnospiraceae</taxon>
        <taxon>Diplocloster</taxon>
    </lineage>
</organism>
<evidence type="ECO:0000313" key="3">
    <source>
        <dbReference type="Proteomes" id="UP001314681"/>
    </source>
</evidence>
<name>A0ABS6K2X4_9FIRM</name>
<evidence type="ECO:0000313" key="2">
    <source>
        <dbReference type="EMBL" id="MBU9724854.1"/>
    </source>
</evidence>
<dbReference type="RefSeq" id="WP_158352635.1">
    <property type="nucleotide sequence ID" value="NZ_JAHQCX010000001.1"/>
</dbReference>
<proteinExistence type="predicted"/>
<keyword evidence="3" id="KW-1185">Reference proteome</keyword>
<evidence type="ECO:0000259" key="1">
    <source>
        <dbReference type="Pfam" id="PF02557"/>
    </source>
</evidence>
<gene>
    <name evidence="2" type="ORF">KTH90_02380</name>
</gene>
<sequence length="348" mass="39980">MRMKMDQEWEWEYSREKIKKQKRQKRMQLIGRMLFFFCVLIGGFAALEFAWGAFGQEGPANNLLGQKYELNEVYAAENVTGGALEKSESASGIEAPAEPEVQNPFGEFYYYEKDKQYRYEDYQLENPDLPAGEVVWRVNVGLDQKFYTMAEAAEVVEKGPMLVNKYRYLPKDYAPEQLVSVGKGKRMEKTAADAFKELKKAAKAAGFYLQPVSAFRTYQYQENLHNNYMKRQSEAEVDTFSSREGYSEHQTGLTVDINTGQSTLRAFAGTQAAEWVEQNCGDFGFIVRYPEGEEEITGYEYEPWHITYVGVETAADMKARGISTLEEYYVKYIEHTPEQTSEQSDSLP</sequence>
<dbReference type="PANTHER" id="PTHR34385">
    <property type="entry name" value="D-ALANYL-D-ALANINE CARBOXYPEPTIDASE"/>
    <property type="match status" value="1"/>
</dbReference>
<accession>A0ABS6K2X4</accession>
<dbReference type="Gene3D" id="3.30.1380.10">
    <property type="match status" value="1"/>
</dbReference>
<feature type="domain" description="D-alanyl-D-alanine carboxypeptidase-like core" evidence="1">
    <location>
        <begin position="185"/>
        <end position="310"/>
    </location>
</feature>
<reference evidence="2 3" key="1">
    <citation type="submission" date="2021-06" db="EMBL/GenBank/DDBJ databases">
        <title>Description of novel taxa of the family Lachnospiraceae.</title>
        <authorList>
            <person name="Chaplin A.V."/>
            <person name="Sokolova S.R."/>
            <person name="Pikina A.P."/>
            <person name="Korzhanova M."/>
            <person name="Belova V."/>
            <person name="Korostin D."/>
            <person name="Efimov B.A."/>
        </authorList>
    </citation>
    <scope>NUCLEOTIDE SEQUENCE [LARGE SCALE GENOMIC DNA]</scope>
    <source>
        <strain evidence="2 3">ASD4241</strain>
    </source>
</reference>
<comment type="caution">
    <text evidence="2">The sequence shown here is derived from an EMBL/GenBank/DDBJ whole genome shotgun (WGS) entry which is preliminary data.</text>
</comment>
<dbReference type="Pfam" id="PF02557">
    <property type="entry name" value="VanY"/>
    <property type="match status" value="1"/>
</dbReference>
<dbReference type="Proteomes" id="UP001314681">
    <property type="component" value="Unassembled WGS sequence"/>
</dbReference>
<dbReference type="InterPro" id="IPR003709">
    <property type="entry name" value="VanY-like_core_dom"/>
</dbReference>
<dbReference type="InterPro" id="IPR058193">
    <property type="entry name" value="VanY/YodJ_core_dom"/>
</dbReference>
<dbReference type="InterPro" id="IPR052179">
    <property type="entry name" value="DD-CPase-like"/>
</dbReference>
<dbReference type="CDD" id="cd14852">
    <property type="entry name" value="LD-carboxypeptidase"/>
    <property type="match status" value="1"/>
</dbReference>
<protein>
    <submittedName>
        <fullName evidence="2">M15 family metallopeptidase</fullName>
    </submittedName>
</protein>
<dbReference type="InterPro" id="IPR009045">
    <property type="entry name" value="Zn_M74/Hedgehog-like"/>
</dbReference>
<dbReference type="SUPFAM" id="SSF55166">
    <property type="entry name" value="Hedgehog/DD-peptidase"/>
    <property type="match status" value="1"/>
</dbReference>
<dbReference type="EMBL" id="JAHQCX010000001">
    <property type="protein sequence ID" value="MBU9724854.1"/>
    <property type="molecule type" value="Genomic_DNA"/>
</dbReference>
<dbReference type="PANTHER" id="PTHR34385:SF1">
    <property type="entry name" value="PEPTIDOGLYCAN L-ALANYL-D-GLUTAMATE ENDOPEPTIDASE CWLK"/>
    <property type="match status" value="1"/>
</dbReference>